<dbReference type="EMBL" id="VFML01000001">
    <property type="protein sequence ID" value="TQJ05626.1"/>
    <property type="molecule type" value="Genomic_DNA"/>
</dbReference>
<organism evidence="3 4">
    <name type="scientific">Amycolatopsis cihanbeyliensis</name>
    <dbReference type="NCBI Taxonomy" id="1128664"/>
    <lineage>
        <taxon>Bacteria</taxon>
        <taxon>Bacillati</taxon>
        <taxon>Actinomycetota</taxon>
        <taxon>Actinomycetes</taxon>
        <taxon>Pseudonocardiales</taxon>
        <taxon>Pseudonocardiaceae</taxon>
        <taxon>Amycolatopsis</taxon>
    </lineage>
</organism>
<dbReference type="PANTHER" id="PTHR30143:SF0">
    <property type="entry name" value="2-KETO-4-PENTENOATE HYDRATASE"/>
    <property type="match status" value="1"/>
</dbReference>
<dbReference type="Proteomes" id="UP000320876">
    <property type="component" value="Unassembled WGS sequence"/>
</dbReference>
<protein>
    <submittedName>
        <fullName evidence="3">2-keto-4-pentenoate hydratase</fullName>
    </submittedName>
</protein>
<keyword evidence="4" id="KW-1185">Reference proteome</keyword>
<evidence type="ECO:0000256" key="1">
    <source>
        <dbReference type="ARBA" id="ARBA00023239"/>
    </source>
</evidence>
<evidence type="ECO:0000259" key="2">
    <source>
        <dbReference type="Pfam" id="PF01557"/>
    </source>
</evidence>
<evidence type="ECO:0000313" key="4">
    <source>
        <dbReference type="Proteomes" id="UP000320876"/>
    </source>
</evidence>
<dbReference type="InterPro" id="IPR011234">
    <property type="entry name" value="Fumarylacetoacetase-like_C"/>
</dbReference>
<keyword evidence="1" id="KW-0456">Lyase</keyword>
<dbReference type="GO" id="GO:0008684">
    <property type="term" value="F:2-oxopent-4-enoate hydratase activity"/>
    <property type="evidence" value="ECO:0007669"/>
    <property type="project" value="TreeGrafter"/>
</dbReference>
<proteinExistence type="predicted"/>
<dbReference type="SUPFAM" id="SSF56529">
    <property type="entry name" value="FAH"/>
    <property type="match status" value="1"/>
</dbReference>
<accession>A0A542DRJ6</accession>
<feature type="domain" description="Fumarylacetoacetase-like C-terminal" evidence="2">
    <location>
        <begin position="103"/>
        <end position="258"/>
    </location>
</feature>
<reference evidence="3 4" key="1">
    <citation type="submission" date="2019-06" db="EMBL/GenBank/DDBJ databases">
        <title>Sequencing the genomes of 1000 actinobacteria strains.</title>
        <authorList>
            <person name="Klenk H.-P."/>
        </authorList>
    </citation>
    <scope>NUCLEOTIDE SEQUENCE [LARGE SCALE GENOMIC DNA]</scope>
    <source>
        <strain evidence="3 4">DSM 45679</strain>
    </source>
</reference>
<dbReference type="Gene3D" id="3.90.850.10">
    <property type="entry name" value="Fumarylacetoacetase-like, C-terminal domain"/>
    <property type="match status" value="1"/>
</dbReference>
<dbReference type="GO" id="GO:0005737">
    <property type="term" value="C:cytoplasm"/>
    <property type="evidence" value="ECO:0007669"/>
    <property type="project" value="TreeGrafter"/>
</dbReference>
<evidence type="ECO:0000313" key="3">
    <source>
        <dbReference type="EMBL" id="TQJ05626.1"/>
    </source>
</evidence>
<dbReference type="InterPro" id="IPR036663">
    <property type="entry name" value="Fumarylacetoacetase_C_sf"/>
</dbReference>
<dbReference type="Pfam" id="PF01557">
    <property type="entry name" value="FAA_hydrolase"/>
    <property type="match status" value="1"/>
</dbReference>
<name>A0A542DRJ6_AMYCI</name>
<dbReference type="AlphaFoldDB" id="A0A542DRJ6"/>
<dbReference type="InterPro" id="IPR050772">
    <property type="entry name" value="Hydratase-Decarb/MhpD_sf"/>
</dbReference>
<dbReference type="PANTHER" id="PTHR30143">
    <property type="entry name" value="ACID HYDRATASE"/>
    <property type="match status" value="1"/>
</dbReference>
<comment type="caution">
    <text evidence="3">The sequence shown here is derived from an EMBL/GenBank/DDBJ whole genome shotgun (WGS) entry which is preliminary data.</text>
</comment>
<sequence>MLVNSPNGSAARAAEQLWAAWRDGHLLDAVAAADRPADLAEGMAVQRAVEALAGPGYGWKIAATGPGGRAFLGVDGPLPGRLLERFQHENGDTVPADTLHMGVAEAEFAFVLGADLDPAAPHSVADVLAAVSAMHLVIELPDSRYERFDRVGGPQLIADAACAGRMVIGPEVPGWAEVDLVRHPVSLRVGSVTEQGSGELVLGDPREALHWLATELPRLGTHLRAGELVATGTATKPLPIRRGDEVVADFGELGTVGVHIAA</sequence>
<gene>
    <name evidence="3" type="ORF">FB471_5463</name>
</gene>